<evidence type="ECO:0000256" key="8">
    <source>
        <dbReference type="ARBA" id="ARBA00034557"/>
    </source>
</evidence>
<dbReference type="Proteomes" id="UP000887568">
    <property type="component" value="Unplaced"/>
</dbReference>
<dbReference type="OMA" id="AYYIFEV"/>
<accession>A0A914BBX2</accession>
<evidence type="ECO:0000256" key="9">
    <source>
        <dbReference type="SAM" id="Phobius"/>
    </source>
</evidence>
<evidence type="ECO:0000313" key="11">
    <source>
        <dbReference type="Proteomes" id="UP000887568"/>
    </source>
</evidence>
<evidence type="ECO:0000256" key="2">
    <source>
        <dbReference type="ARBA" id="ARBA00022692"/>
    </source>
</evidence>
<dbReference type="PANTHER" id="PTHR31925:SF1">
    <property type="entry name" value="LYSOSOMAL ENZYME TRAFFICKING FACTOR"/>
    <property type="match status" value="1"/>
</dbReference>
<comment type="subcellular location">
    <subcellularLocation>
        <location evidence="1">Golgi apparatus membrane</location>
        <topology evidence="1">Multi-pass membrane protein</topology>
    </subcellularLocation>
</comment>
<organism evidence="10 11">
    <name type="scientific">Patiria miniata</name>
    <name type="common">Bat star</name>
    <name type="synonym">Asterina miniata</name>
    <dbReference type="NCBI Taxonomy" id="46514"/>
    <lineage>
        <taxon>Eukaryota</taxon>
        <taxon>Metazoa</taxon>
        <taxon>Echinodermata</taxon>
        <taxon>Eleutherozoa</taxon>
        <taxon>Asterozoa</taxon>
        <taxon>Asteroidea</taxon>
        <taxon>Valvatacea</taxon>
        <taxon>Valvatida</taxon>
        <taxon>Asterinidae</taxon>
        <taxon>Patiria</taxon>
    </lineage>
</organism>
<dbReference type="EnsemblMetazoa" id="XM_038217606.1">
    <property type="protein sequence ID" value="XP_038073534.1"/>
    <property type="gene ID" value="LOC119741734"/>
</dbReference>
<reference evidence="10" key="1">
    <citation type="submission" date="2022-11" db="UniProtKB">
        <authorList>
            <consortium name="EnsemblMetazoa"/>
        </authorList>
    </citation>
    <scope>IDENTIFICATION</scope>
</reference>
<keyword evidence="11" id="KW-1185">Reference proteome</keyword>
<evidence type="ECO:0000256" key="3">
    <source>
        <dbReference type="ARBA" id="ARBA00022989"/>
    </source>
</evidence>
<dbReference type="OrthoDB" id="6273523at2759"/>
<dbReference type="InterPro" id="IPR028024">
    <property type="entry name" value="LYSET"/>
</dbReference>
<dbReference type="Pfam" id="PF15190">
    <property type="entry name" value="TMEM251"/>
    <property type="match status" value="1"/>
</dbReference>
<name>A0A914BBX2_PATMI</name>
<keyword evidence="2 9" id="KW-0812">Transmembrane</keyword>
<evidence type="ECO:0000256" key="4">
    <source>
        <dbReference type="ARBA" id="ARBA00023034"/>
    </source>
</evidence>
<dbReference type="GeneID" id="119741734"/>
<evidence type="ECO:0000256" key="1">
    <source>
        <dbReference type="ARBA" id="ARBA00004653"/>
    </source>
</evidence>
<evidence type="ECO:0000313" key="10">
    <source>
        <dbReference type="EnsemblMetazoa" id="XP_038073534.1"/>
    </source>
</evidence>
<feature type="transmembrane region" description="Helical" evidence="9">
    <location>
        <begin position="7"/>
        <end position="27"/>
    </location>
</feature>
<feature type="transmembrane region" description="Helical" evidence="9">
    <location>
        <begin position="70"/>
        <end position="91"/>
    </location>
</feature>
<keyword evidence="4" id="KW-0333">Golgi apparatus</keyword>
<keyword evidence="5 9" id="KW-0472">Membrane</keyword>
<evidence type="ECO:0000256" key="7">
    <source>
        <dbReference type="ARBA" id="ARBA00034539"/>
    </source>
</evidence>
<sequence length="133" mass="15238">MNFRQRMGWLMVVLFLSLSALILYYMFEISETYNGLMLEHVQSYASSLKNNPGGITWRQTITNHLVSLPFWLWVVILMVPYLQVFCLLIACTKNDPLTASIALAPVCLFLRLCTCRTSEMPSNQYGLDVPVHT</sequence>
<dbReference type="CTD" id="619265"/>
<evidence type="ECO:0000256" key="6">
    <source>
        <dbReference type="ARBA" id="ARBA00034485"/>
    </source>
</evidence>
<dbReference type="RefSeq" id="XP_038073534.1">
    <property type="nucleotide sequence ID" value="XM_038217606.1"/>
</dbReference>
<comment type="similarity">
    <text evidence="6">Belongs to the LYSET family.</text>
</comment>
<dbReference type="PANTHER" id="PTHR31925">
    <property type="entry name" value="TRANSMEMBRANE PROTEIN 251"/>
    <property type="match status" value="1"/>
</dbReference>
<protein>
    <recommendedName>
        <fullName evidence="7">Lysosomal enzyme trafficking factor</fullName>
    </recommendedName>
    <alternativeName>
        <fullName evidence="8">Transmembrane protein 251</fullName>
    </alternativeName>
</protein>
<proteinExistence type="inferred from homology"/>
<dbReference type="AlphaFoldDB" id="A0A914BBX2"/>
<dbReference type="GO" id="GO:0000139">
    <property type="term" value="C:Golgi membrane"/>
    <property type="evidence" value="ECO:0007669"/>
    <property type="project" value="UniProtKB-SubCell"/>
</dbReference>
<keyword evidence="3 9" id="KW-1133">Transmembrane helix</keyword>
<evidence type="ECO:0000256" key="5">
    <source>
        <dbReference type="ARBA" id="ARBA00023136"/>
    </source>
</evidence>